<sequence length="100" mass="11240">MAITKKFKASFDVTAVITSEGERNLQDYVMRVAKAVAAGEQVDDFKKELLVQALTNGPEGLATFLIKHELRSFVKDSYNDMSESERKLIRLSPATVREVF</sequence>
<reference evidence="1 2" key="1">
    <citation type="submission" date="2021-04" db="EMBL/GenBank/DDBJ databases">
        <authorList>
            <person name="Wang Z."/>
        </authorList>
    </citation>
    <scope>NUCLEOTIDE SEQUENCE [LARGE SCALE GENOMIC DNA]</scope>
</reference>
<dbReference type="InterPro" id="IPR022611">
    <property type="entry name" value="Phage_T7_5.5"/>
</dbReference>
<evidence type="ECO:0000313" key="2">
    <source>
        <dbReference type="Proteomes" id="UP000682103"/>
    </source>
</evidence>
<keyword evidence="2" id="KW-1185">Reference proteome</keyword>
<proteinExistence type="predicted"/>
<dbReference type="Pfam" id="PF11247">
    <property type="entry name" value="Phage_T7_55"/>
    <property type="match status" value="1"/>
</dbReference>
<name>A0A8T8IWN1_9CAUD</name>
<evidence type="ECO:0008006" key="3">
    <source>
        <dbReference type="Google" id="ProtNLM"/>
    </source>
</evidence>
<organism evidence="1 2">
    <name type="scientific">Escherichia phage vB_EcoP_SYGE1</name>
    <dbReference type="NCBI Taxonomy" id="2829847"/>
    <lineage>
        <taxon>Viruses</taxon>
        <taxon>Duplodnaviria</taxon>
        <taxon>Heunggongvirae</taxon>
        <taxon>Uroviricota</taxon>
        <taxon>Caudoviricetes</taxon>
        <taxon>Autographivirales</taxon>
        <taxon>Autotranscriptaviridae</taxon>
        <taxon>Studiervirinae</taxon>
        <taxon>Teseptimavirus</taxon>
        <taxon>Teseptimavirus SYGE1</taxon>
    </lineage>
</organism>
<evidence type="ECO:0000313" key="1">
    <source>
        <dbReference type="EMBL" id="QUD16308.1"/>
    </source>
</evidence>
<protein>
    <recommendedName>
        <fullName evidence="3">HNS binding protein</fullName>
    </recommendedName>
</protein>
<accession>A0A8T8IWN1</accession>
<dbReference type="Proteomes" id="UP000682103">
    <property type="component" value="Segment"/>
</dbReference>
<gene>
    <name evidence="1" type="ORF">SYGE1_23</name>
</gene>
<dbReference type="EMBL" id="MW883060">
    <property type="protein sequence ID" value="QUD16308.1"/>
    <property type="molecule type" value="Genomic_DNA"/>
</dbReference>